<protein>
    <recommendedName>
        <fullName evidence="3">Enediyne biosynthesis protein</fullName>
    </recommendedName>
</protein>
<name>A0A841BRH2_9ACTN</name>
<sequence>MLREARTRLFTPNRIETTLARRGFFAKDEATRLRLENVGATFLDGFEAALRSKDVQSATAVLDAVDRPFRGFAFEGAGMGFAVLDGMPGNRGGRVRQFLEGPGEPHIYMAYVGIGWALAKLPRFCWSNVDAPDPLLRWLVMDGYGFYHAYFKTNQYVHQQLVGPPLRWPAGVTGNYAQRGIDQGIGRAMWFVAGANPGLAASLIGRFAPDRQPDLWAGIGLAATYAGGVTEEELTELRRVAGQYRPQLAQGSTFGAQARVYAGLVTEHTPVATGILCGMTPEEAGKITEMEKAALPDDGDEPAFEIWRQRIQSHF</sequence>
<evidence type="ECO:0008006" key="3">
    <source>
        <dbReference type="Google" id="ProtNLM"/>
    </source>
</evidence>
<evidence type="ECO:0000313" key="1">
    <source>
        <dbReference type="EMBL" id="MBB5869998.1"/>
    </source>
</evidence>
<gene>
    <name evidence="1" type="ORF">F4553_003377</name>
</gene>
<evidence type="ECO:0000313" key="2">
    <source>
        <dbReference type="Proteomes" id="UP000587527"/>
    </source>
</evidence>
<dbReference type="InterPro" id="IPR012964">
    <property type="entry name" value="DUF1702"/>
</dbReference>
<keyword evidence="2" id="KW-1185">Reference proteome</keyword>
<dbReference type="EMBL" id="JACHMN010000002">
    <property type="protein sequence ID" value="MBB5869998.1"/>
    <property type="molecule type" value="Genomic_DNA"/>
</dbReference>
<dbReference type="Proteomes" id="UP000587527">
    <property type="component" value="Unassembled WGS sequence"/>
</dbReference>
<organism evidence="1 2">
    <name type="scientific">Allocatelliglobosispora scoriae</name>
    <dbReference type="NCBI Taxonomy" id="643052"/>
    <lineage>
        <taxon>Bacteria</taxon>
        <taxon>Bacillati</taxon>
        <taxon>Actinomycetota</taxon>
        <taxon>Actinomycetes</taxon>
        <taxon>Micromonosporales</taxon>
        <taxon>Micromonosporaceae</taxon>
        <taxon>Allocatelliglobosispora</taxon>
    </lineage>
</organism>
<comment type="caution">
    <text evidence="1">The sequence shown here is derived from an EMBL/GenBank/DDBJ whole genome shotgun (WGS) entry which is preliminary data.</text>
</comment>
<dbReference type="Pfam" id="PF08012">
    <property type="entry name" value="DUF1702"/>
    <property type="match status" value="1"/>
</dbReference>
<accession>A0A841BRH2</accession>
<reference evidence="1 2" key="1">
    <citation type="submission" date="2020-08" db="EMBL/GenBank/DDBJ databases">
        <title>Sequencing the genomes of 1000 actinobacteria strains.</title>
        <authorList>
            <person name="Klenk H.-P."/>
        </authorList>
    </citation>
    <scope>NUCLEOTIDE SEQUENCE [LARGE SCALE GENOMIC DNA]</scope>
    <source>
        <strain evidence="1 2">DSM 45362</strain>
    </source>
</reference>
<dbReference type="AlphaFoldDB" id="A0A841BRH2"/>
<proteinExistence type="predicted"/>